<proteinExistence type="predicted"/>
<dbReference type="EMBL" id="VIIS01002083">
    <property type="protein sequence ID" value="KAF0288708.1"/>
    <property type="molecule type" value="Genomic_DNA"/>
</dbReference>
<evidence type="ECO:0000313" key="2">
    <source>
        <dbReference type="Proteomes" id="UP000440578"/>
    </source>
</evidence>
<keyword evidence="2" id="KW-1185">Reference proteome</keyword>
<dbReference type="OrthoDB" id="6387580at2759"/>
<gene>
    <name evidence="1" type="ORF">FJT64_012910</name>
</gene>
<accession>A0A6A4VE80</accession>
<comment type="caution">
    <text evidence="1">The sequence shown here is derived from an EMBL/GenBank/DDBJ whole genome shotgun (WGS) entry which is preliminary data.</text>
</comment>
<dbReference type="Proteomes" id="UP000440578">
    <property type="component" value="Unassembled WGS sequence"/>
</dbReference>
<organism evidence="1 2">
    <name type="scientific">Amphibalanus amphitrite</name>
    <name type="common">Striped barnacle</name>
    <name type="synonym">Balanus amphitrite</name>
    <dbReference type="NCBI Taxonomy" id="1232801"/>
    <lineage>
        <taxon>Eukaryota</taxon>
        <taxon>Metazoa</taxon>
        <taxon>Ecdysozoa</taxon>
        <taxon>Arthropoda</taxon>
        <taxon>Crustacea</taxon>
        <taxon>Multicrustacea</taxon>
        <taxon>Cirripedia</taxon>
        <taxon>Thoracica</taxon>
        <taxon>Thoracicalcarea</taxon>
        <taxon>Balanomorpha</taxon>
        <taxon>Balanoidea</taxon>
        <taxon>Balanidae</taxon>
        <taxon>Amphibalaninae</taxon>
        <taxon>Amphibalanus</taxon>
    </lineage>
</organism>
<sequence>MNGIQCHCPGLESACDGDNSPYNSQPMASQFPCATVHDDRDKKKKSGSSKSFLPSYIHDKEIMARMVSHDYGRQWLAERDAWFEQHATSDDSLRTRMLDRCQKTEIE</sequence>
<evidence type="ECO:0000313" key="1">
    <source>
        <dbReference type="EMBL" id="KAF0288708.1"/>
    </source>
</evidence>
<dbReference type="AlphaFoldDB" id="A0A6A4VE80"/>
<protein>
    <submittedName>
        <fullName evidence="1">Uncharacterized protein</fullName>
    </submittedName>
</protein>
<reference evidence="1 2" key="1">
    <citation type="submission" date="2019-07" db="EMBL/GenBank/DDBJ databases">
        <title>Draft genome assembly of a fouling barnacle, Amphibalanus amphitrite (Darwin, 1854): The first reference genome for Thecostraca.</title>
        <authorList>
            <person name="Kim W."/>
        </authorList>
    </citation>
    <scope>NUCLEOTIDE SEQUENCE [LARGE SCALE GENOMIC DNA]</scope>
    <source>
        <strain evidence="1">SNU_AA5</strain>
        <tissue evidence="1">Soma without cirri and trophi</tissue>
    </source>
</reference>
<name>A0A6A4VE80_AMPAM</name>